<reference evidence="1 2" key="1">
    <citation type="journal article" date="2011" name="Arch. Virol.">
        <title>The complete genome sequence of a novel T4-like bacteriophage, IME08.</title>
        <authorList>
            <person name="Jiang H."/>
            <person name="Jiang X."/>
            <person name="Wang S."/>
            <person name="Li C."/>
            <person name="Chen B."/>
            <person name="An X."/>
            <person name="Mi Z."/>
            <person name="Chen J."/>
            <person name="Tong Y."/>
        </authorList>
    </citation>
    <scope>NUCLEOTIDE SEQUENCE [LARGE SCALE GENOMIC DNA]</scope>
</reference>
<evidence type="ECO:0000313" key="2">
    <source>
        <dbReference type="Proteomes" id="UP000201129"/>
    </source>
</evidence>
<dbReference type="EMBL" id="HM071924">
    <property type="protein sequence ID" value="ADI55482.1"/>
    <property type="molecule type" value="Genomic_DNA"/>
</dbReference>
<reference evidence="1 2" key="2">
    <citation type="journal article" date="2011" name="Virol. J.">
        <title>Sequence characteristics of T4-like bacteriophage IME08 benome termini revealed by high throughput sequencing.</title>
        <authorList>
            <person name="Jiang X."/>
            <person name="Jiang H."/>
            <person name="Li C."/>
            <person name="Wang S."/>
            <person name="Mi Z."/>
            <person name="An X."/>
            <person name="Chen J."/>
            <person name="Tong Y."/>
        </authorList>
    </citation>
    <scope>NUCLEOTIDE SEQUENCE [LARGE SCALE GENOMIC DNA]</scope>
</reference>
<evidence type="ECO:0000313" key="1">
    <source>
        <dbReference type="EMBL" id="ADI55482.1"/>
    </source>
</evidence>
<dbReference type="InterPro" id="IPR021674">
    <property type="entry name" value="Phage_T4_Gp14_neck-protein"/>
</dbReference>
<dbReference type="Pfam" id="PF11649">
    <property type="entry name" value="T4_neck-protein"/>
    <property type="match status" value="1"/>
</dbReference>
<protein>
    <submittedName>
        <fullName evidence="1">Gp14 neck protein</fullName>
    </submittedName>
</protein>
<dbReference type="RefSeq" id="YP_003734303.1">
    <property type="nucleotide sequence ID" value="NC_014260.1"/>
</dbReference>
<dbReference type="KEGG" id="vg:9384463"/>
<dbReference type="OrthoDB" id="5624at10239"/>
<dbReference type="GeneID" id="9384463"/>
<name>D7RMG6_9CAUD</name>
<accession>D7RMG6</accession>
<dbReference type="Proteomes" id="UP000201129">
    <property type="component" value="Segment"/>
</dbReference>
<organism evidence="1 2">
    <name type="scientific">Escherichia phage IME08</name>
    <dbReference type="NCBI Taxonomy" id="698728"/>
    <lineage>
        <taxon>Viruses</taxon>
        <taxon>Duplodnaviria</taxon>
        <taxon>Heunggongvirae</taxon>
        <taxon>Uroviricota</taxon>
        <taxon>Caudoviricetes</taxon>
        <taxon>Pantevenvirales</taxon>
        <taxon>Straboviridae</taxon>
        <taxon>Tevenvirinae</taxon>
        <taxon>Dhakavirus</taxon>
        <taxon>Dhakavirus ime08</taxon>
    </lineage>
</organism>
<gene>
    <name evidence="1" type="primary">14</name>
</gene>
<sequence length="272" mass="31359">MRFTRPTNTYFNWIIMATFDSSLFAKLEDNTGYANTNETEIMNPFVNFYKHENTQTLADALVAESIQMRGIELYYIPREYVKPDQLFGEDLQNKFTKAWKFAGYLDSFEGYSGDNTYFSKFGMMVNDEVTITINPNLFKHQCNGTEPVSGDLIYFPMDNSLFEINWVQPYDPFYQVGANVQRRITATKFIYNGEELRPELQRNEGINIPEFSELDLMPVKNIDGLADISDIQYEEVNEINAEAAEFVHPYVVINGRGEDAPPTAFDDAFLDD</sequence>
<keyword evidence="2" id="KW-1185">Reference proteome</keyword>
<proteinExistence type="predicted"/>